<dbReference type="Pfam" id="PF01248">
    <property type="entry name" value="Ribosomal_L7Ae"/>
    <property type="match status" value="1"/>
</dbReference>
<evidence type="ECO:0000256" key="4">
    <source>
        <dbReference type="RuleBase" id="RU000670"/>
    </source>
</evidence>
<dbReference type="GO" id="GO:1990904">
    <property type="term" value="C:ribonucleoprotein complex"/>
    <property type="evidence" value="ECO:0007669"/>
    <property type="project" value="UniProtKB-KW"/>
</dbReference>
<dbReference type="SUPFAM" id="SSF55315">
    <property type="entry name" value="L30e-like"/>
    <property type="match status" value="1"/>
</dbReference>
<comment type="similarity">
    <text evidence="1 4">Belongs to the eukaryotic ribosomal protein eS12 family.</text>
</comment>
<dbReference type="EMBL" id="KL367502">
    <property type="protein sequence ID" value="KFD68638.1"/>
    <property type="molecule type" value="Genomic_DNA"/>
</dbReference>
<protein>
    <recommendedName>
        <fullName evidence="4">40S ribosomal protein S12</fullName>
    </recommendedName>
</protein>
<sequence length="129" mass="14491">MESSKPTKEEYLLNLREVLKCAIIRDGLVRGLHEAAKALDKREALLCILAEDCDEPMYVKLVEALCASHGIRLARVPKKLELGEWVGLCQYDRDGNARKIVKCSCVVIKDYGEETSAHDIVNRYLESVG</sequence>
<feature type="domain" description="Ribosomal protein eL8/eL30/eS12/Gadd45" evidence="5">
    <location>
        <begin position="15"/>
        <end position="107"/>
    </location>
</feature>
<dbReference type="OrthoDB" id="10249311at2759"/>
<dbReference type="PANTHER" id="PTHR11843">
    <property type="entry name" value="40S RIBOSOMAL PROTEIN S12"/>
    <property type="match status" value="1"/>
</dbReference>
<organism evidence="6 8">
    <name type="scientific">Trichuris suis</name>
    <name type="common">pig whipworm</name>
    <dbReference type="NCBI Taxonomy" id="68888"/>
    <lineage>
        <taxon>Eukaryota</taxon>
        <taxon>Metazoa</taxon>
        <taxon>Ecdysozoa</taxon>
        <taxon>Nematoda</taxon>
        <taxon>Enoplea</taxon>
        <taxon>Dorylaimia</taxon>
        <taxon>Trichinellida</taxon>
        <taxon>Trichuridae</taxon>
        <taxon>Trichuris</taxon>
    </lineage>
</organism>
<gene>
    <name evidence="6" type="ORF">M513_03659</name>
    <name evidence="7" type="ORF">M514_03659</name>
</gene>
<evidence type="ECO:0000313" key="8">
    <source>
        <dbReference type="Proteomes" id="UP000030764"/>
    </source>
</evidence>
<dbReference type="InterPro" id="IPR004038">
    <property type="entry name" value="Ribosomal_eL8/eL30/eS12/Gad45"/>
</dbReference>
<keyword evidence="3 4" id="KW-0687">Ribonucleoprotein</keyword>
<evidence type="ECO:0000256" key="2">
    <source>
        <dbReference type="ARBA" id="ARBA00022980"/>
    </source>
</evidence>
<evidence type="ECO:0000313" key="7">
    <source>
        <dbReference type="EMBL" id="KFD68638.1"/>
    </source>
</evidence>
<evidence type="ECO:0000256" key="1">
    <source>
        <dbReference type="ARBA" id="ARBA00005824"/>
    </source>
</evidence>
<dbReference type="Proteomes" id="UP000030764">
    <property type="component" value="Unassembled WGS sequence"/>
</dbReference>
<name>A0A085MDM3_9BILA</name>
<evidence type="ECO:0000313" key="6">
    <source>
        <dbReference type="EMBL" id="KFD55319.1"/>
    </source>
</evidence>
<dbReference type="PRINTS" id="PR00972">
    <property type="entry name" value="RIBSOMALS12E"/>
</dbReference>
<accession>A0A085MDM3</accession>
<dbReference type="InterPro" id="IPR000530">
    <property type="entry name" value="Ribosomal_eS12"/>
</dbReference>
<dbReference type="AlphaFoldDB" id="A0A085MDM3"/>
<evidence type="ECO:0000259" key="5">
    <source>
        <dbReference type="Pfam" id="PF01248"/>
    </source>
</evidence>
<reference evidence="6 8" key="1">
    <citation type="journal article" date="2014" name="Nat. Genet.">
        <title>Genome and transcriptome of the porcine whipworm Trichuris suis.</title>
        <authorList>
            <person name="Jex A.R."/>
            <person name="Nejsum P."/>
            <person name="Schwarz E.M."/>
            <person name="Hu L."/>
            <person name="Young N.D."/>
            <person name="Hall R.S."/>
            <person name="Korhonen P.K."/>
            <person name="Liao S."/>
            <person name="Thamsborg S."/>
            <person name="Xia J."/>
            <person name="Xu P."/>
            <person name="Wang S."/>
            <person name="Scheerlinck J.P."/>
            <person name="Hofmann A."/>
            <person name="Sternberg P.W."/>
            <person name="Wang J."/>
            <person name="Gasser R.B."/>
        </authorList>
    </citation>
    <scope>NUCLEOTIDE SEQUENCE [LARGE SCALE GENOMIC DNA]</scope>
    <source>
        <strain evidence="7">DCEP-RM93F</strain>
        <strain evidence="6">DCEP-RM93M</strain>
    </source>
</reference>
<keyword evidence="8" id="KW-1185">Reference proteome</keyword>
<evidence type="ECO:0000256" key="3">
    <source>
        <dbReference type="ARBA" id="ARBA00023274"/>
    </source>
</evidence>
<dbReference type="FunFam" id="3.30.1330.30:FF:000019">
    <property type="entry name" value="40S ribosomal protein S12"/>
    <property type="match status" value="1"/>
</dbReference>
<proteinExistence type="inferred from homology"/>
<dbReference type="GO" id="GO:0003735">
    <property type="term" value="F:structural constituent of ribosome"/>
    <property type="evidence" value="ECO:0007669"/>
    <property type="project" value="InterPro"/>
</dbReference>
<dbReference type="GO" id="GO:0005840">
    <property type="term" value="C:ribosome"/>
    <property type="evidence" value="ECO:0007669"/>
    <property type="project" value="UniProtKB-KW"/>
</dbReference>
<dbReference type="GO" id="GO:0006412">
    <property type="term" value="P:translation"/>
    <property type="evidence" value="ECO:0007669"/>
    <property type="project" value="InterPro"/>
</dbReference>
<dbReference type="Gene3D" id="3.30.1330.30">
    <property type="match status" value="1"/>
</dbReference>
<dbReference type="Proteomes" id="UP000030758">
    <property type="component" value="Unassembled WGS sequence"/>
</dbReference>
<dbReference type="EMBL" id="KL363200">
    <property type="protein sequence ID" value="KFD55319.1"/>
    <property type="molecule type" value="Genomic_DNA"/>
</dbReference>
<dbReference type="InterPro" id="IPR029064">
    <property type="entry name" value="Ribosomal_eL30-like_sf"/>
</dbReference>
<keyword evidence="2 4" id="KW-0689">Ribosomal protein</keyword>